<dbReference type="PROSITE" id="PS50977">
    <property type="entry name" value="HTH_TETR_2"/>
    <property type="match status" value="1"/>
</dbReference>
<protein>
    <recommendedName>
        <fullName evidence="5">HTH tetR-type domain-containing protein</fullName>
    </recommendedName>
</protein>
<evidence type="ECO:0000256" key="2">
    <source>
        <dbReference type="ARBA" id="ARBA00023125"/>
    </source>
</evidence>
<keyword evidence="3" id="KW-0804">Transcription</keyword>
<feature type="domain" description="HTH tetR-type" evidence="5">
    <location>
        <begin position="10"/>
        <end position="70"/>
    </location>
</feature>
<dbReference type="EMBL" id="LVHI01000024">
    <property type="protein sequence ID" value="OAK52321.1"/>
    <property type="molecule type" value="Genomic_DNA"/>
</dbReference>
<evidence type="ECO:0000259" key="5">
    <source>
        <dbReference type="PROSITE" id="PS50977"/>
    </source>
</evidence>
<keyword evidence="1" id="KW-0805">Transcription regulation</keyword>
<evidence type="ECO:0000256" key="4">
    <source>
        <dbReference type="PROSITE-ProRule" id="PRU00335"/>
    </source>
</evidence>
<dbReference type="Pfam" id="PF00440">
    <property type="entry name" value="TetR_N"/>
    <property type="match status" value="1"/>
</dbReference>
<dbReference type="PANTHER" id="PTHR30055">
    <property type="entry name" value="HTH-TYPE TRANSCRIPTIONAL REGULATOR RUTR"/>
    <property type="match status" value="1"/>
</dbReference>
<dbReference type="Gene3D" id="1.10.357.10">
    <property type="entry name" value="Tetracycline Repressor, domain 2"/>
    <property type="match status" value="1"/>
</dbReference>
<gene>
    <name evidence="6" type="ORF">A3K89_24525</name>
</gene>
<organism evidence="6 7">
    <name type="scientific">Rhodococcoides kyotonense</name>
    <dbReference type="NCBI Taxonomy" id="398843"/>
    <lineage>
        <taxon>Bacteria</taxon>
        <taxon>Bacillati</taxon>
        <taxon>Actinomycetota</taxon>
        <taxon>Actinomycetes</taxon>
        <taxon>Mycobacteriales</taxon>
        <taxon>Nocardiaceae</taxon>
        <taxon>Rhodococcoides</taxon>
    </lineage>
</organism>
<dbReference type="RefSeq" id="WP_068429244.1">
    <property type="nucleotide sequence ID" value="NZ_LVHI01000024.1"/>
</dbReference>
<comment type="caution">
    <text evidence="6">The sequence shown here is derived from an EMBL/GenBank/DDBJ whole genome shotgun (WGS) entry which is preliminary data.</text>
</comment>
<dbReference type="GO" id="GO:0003700">
    <property type="term" value="F:DNA-binding transcription factor activity"/>
    <property type="evidence" value="ECO:0007669"/>
    <property type="project" value="TreeGrafter"/>
</dbReference>
<feature type="DNA-binding region" description="H-T-H motif" evidence="4">
    <location>
        <begin position="33"/>
        <end position="52"/>
    </location>
</feature>
<evidence type="ECO:0000313" key="6">
    <source>
        <dbReference type="EMBL" id="OAK52321.1"/>
    </source>
</evidence>
<evidence type="ECO:0000256" key="3">
    <source>
        <dbReference type="ARBA" id="ARBA00023163"/>
    </source>
</evidence>
<sequence length="192" mass="20245">MSPTKKEQSAVTTAHLLDVAREMFAESGFSGVGLEDVAARSGVTRGAVYHHFKSKNGLFAAVLDLVAERVADAVSDAASRADTDWGQLVDGCHAFVDAACSDAHRQILLVDGPAVLGWATWRESDARHSGRLLREGLAELLGLSGASADPAAVMLSGAMNEAALWLARADAAPQDRRNAHAMLDRLLGALRS</sequence>
<dbReference type="InterPro" id="IPR009057">
    <property type="entry name" value="Homeodomain-like_sf"/>
</dbReference>
<proteinExistence type="predicted"/>
<dbReference type="InterPro" id="IPR049484">
    <property type="entry name" value="Rv0078-like_C"/>
</dbReference>
<dbReference type="AlphaFoldDB" id="A0A177YA41"/>
<dbReference type="InterPro" id="IPR001647">
    <property type="entry name" value="HTH_TetR"/>
</dbReference>
<dbReference type="PANTHER" id="PTHR30055:SF234">
    <property type="entry name" value="HTH-TYPE TRANSCRIPTIONAL REGULATOR BETI"/>
    <property type="match status" value="1"/>
</dbReference>
<dbReference type="InterPro" id="IPR050109">
    <property type="entry name" value="HTH-type_TetR-like_transc_reg"/>
</dbReference>
<evidence type="ECO:0000256" key="1">
    <source>
        <dbReference type="ARBA" id="ARBA00023015"/>
    </source>
</evidence>
<reference evidence="6 7" key="1">
    <citation type="submission" date="2016-03" db="EMBL/GenBank/DDBJ databases">
        <title>Genome sequence of Rhodococcus kyotonensis KB10.</title>
        <authorList>
            <person name="Jeong H."/>
            <person name="Hong C.E."/>
            <person name="Jo S.H."/>
            <person name="Park J.M."/>
        </authorList>
    </citation>
    <scope>NUCLEOTIDE SEQUENCE [LARGE SCALE GENOMIC DNA]</scope>
    <source>
        <strain evidence="6 7">KB10</strain>
    </source>
</reference>
<dbReference type="Pfam" id="PF21351">
    <property type="entry name" value="TetR_C_41"/>
    <property type="match status" value="1"/>
</dbReference>
<dbReference type="PRINTS" id="PR00455">
    <property type="entry name" value="HTHTETR"/>
</dbReference>
<keyword evidence="2 4" id="KW-0238">DNA-binding</keyword>
<dbReference type="SUPFAM" id="SSF46689">
    <property type="entry name" value="Homeodomain-like"/>
    <property type="match status" value="1"/>
</dbReference>
<evidence type="ECO:0000313" key="7">
    <source>
        <dbReference type="Proteomes" id="UP000077519"/>
    </source>
</evidence>
<keyword evidence="7" id="KW-1185">Reference proteome</keyword>
<dbReference type="GO" id="GO:0000976">
    <property type="term" value="F:transcription cis-regulatory region binding"/>
    <property type="evidence" value="ECO:0007669"/>
    <property type="project" value="TreeGrafter"/>
</dbReference>
<accession>A0A177YA41</accession>
<name>A0A177YA41_9NOCA</name>
<dbReference type="Proteomes" id="UP000077519">
    <property type="component" value="Unassembled WGS sequence"/>
</dbReference>